<accession>A0A0C9U5D4</accession>
<dbReference type="HOGENOM" id="CLU_2711807_0_0_1"/>
<feature type="non-terminal residue" evidence="1">
    <location>
        <position position="1"/>
    </location>
</feature>
<dbReference type="SUPFAM" id="SSF51735">
    <property type="entry name" value="NAD(P)-binding Rossmann-fold domains"/>
    <property type="match status" value="1"/>
</dbReference>
<evidence type="ECO:0000313" key="2">
    <source>
        <dbReference type="Proteomes" id="UP000054279"/>
    </source>
</evidence>
<reference evidence="1 2" key="1">
    <citation type="submission" date="2014-06" db="EMBL/GenBank/DDBJ databases">
        <title>Evolutionary Origins and Diversification of the Mycorrhizal Mutualists.</title>
        <authorList>
            <consortium name="DOE Joint Genome Institute"/>
            <consortium name="Mycorrhizal Genomics Consortium"/>
            <person name="Kohler A."/>
            <person name="Kuo A."/>
            <person name="Nagy L.G."/>
            <person name="Floudas D."/>
            <person name="Copeland A."/>
            <person name="Barry K.W."/>
            <person name="Cichocki N."/>
            <person name="Veneault-Fourrey C."/>
            <person name="LaButti K."/>
            <person name="Lindquist E.A."/>
            <person name="Lipzen A."/>
            <person name="Lundell T."/>
            <person name="Morin E."/>
            <person name="Murat C."/>
            <person name="Riley R."/>
            <person name="Ohm R."/>
            <person name="Sun H."/>
            <person name="Tunlid A."/>
            <person name="Henrissat B."/>
            <person name="Grigoriev I.V."/>
            <person name="Hibbett D.S."/>
            <person name="Martin F."/>
        </authorList>
    </citation>
    <scope>NUCLEOTIDE SEQUENCE [LARGE SCALE GENOMIC DNA]</scope>
    <source>
        <strain evidence="1 2">SS14</strain>
    </source>
</reference>
<sequence>LFASKSGGIIVDMAYRPAPAPLIRLVQSVSCREWRAIEGNGGLLEQGYRQFIVWTTMKAPQDIIQRMVCEKYH</sequence>
<dbReference type="AlphaFoldDB" id="A0A0C9U5D4"/>
<keyword evidence="2" id="KW-1185">Reference proteome</keyword>
<dbReference type="EMBL" id="KN837282">
    <property type="protein sequence ID" value="KIJ29444.1"/>
    <property type="molecule type" value="Genomic_DNA"/>
</dbReference>
<dbReference type="InterPro" id="IPR036291">
    <property type="entry name" value="NAD(P)-bd_dom_sf"/>
</dbReference>
<organism evidence="1 2">
    <name type="scientific">Sphaerobolus stellatus (strain SS14)</name>
    <dbReference type="NCBI Taxonomy" id="990650"/>
    <lineage>
        <taxon>Eukaryota</taxon>
        <taxon>Fungi</taxon>
        <taxon>Dikarya</taxon>
        <taxon>Basidiomycota</taxon>
        <taxon>Agaricomycotina</taxon>
        <taxon>Agaricomycetes</taxon>
        <taxon>Phallomycetidae</taxon>
        <taxon>Geastrales</taxon>
        <taxon>Sphaerobolaceae</taxon>
        <taxon>Sphaerobolus</taxon>
    </lineage>
</organism>
<dbReference type="Gene3D" id="3.40.50.720">
    <property type="entry name" value="NAD(P)-binding Rossmann-like Domain"/>
    <property type="match status" value="1"/>
</dbReference>
<gene>
    <name evidence="1" type="ORF">M422DRAFT_188381</name>
</gene>
<dbReference type="OrthoDB" id="4415835at2759"/>
<name>A0A0C9U5D4_SPHS4</name>
<protein>
    <submittedName>
        <fullName evidence="1">Unplaced genomic scaffold SPHSTscaffold_207, whole genome shotgun sequence</fullName>
    </submittedName>
</protein>
<evidence type="ECO:0000313" key="1">
    <source>
        <dbReference type="EMBL" id="KIJ29444.1"/>
    </source>
</evidence>
<dbReference type="Proteomes" id="UP000054279">
    <property type="component" value="Unassembled WGS sequence"/>
</dbReference>
<proteinExistence type="predicted"/>